<dbReference type="InterPro" id="IPR050072">
    <property type="entry name" value="Peptidase_M20A"/>
</dbReference>
<evidence type="ECO:0000256" key="1">
    <source>
        <dbReference type="ARBA" id="ARBA00001941"/>
    </source>
</evidence>
<evidence type="ECO:0000256" key="6">
    <source>
        <dbReference type="ARBA" id="ARBA00016853"/>
    </source>
</evidence>
<comment type="caution">
    <text evidence="14">The sequence shown here is derived from an EMBL/GenBank/DDBJ whole genome shotgun (WGS) entry which is preliminary data.</text>
</comment>
<evidence type="ECO:0000256" key="7">
    <source>
        <dbReference type="ARBA" id="ARBA00022723"/>
    </source>
</evidence>
<dbReference type="SUPFAM" id="SSF55031">
    <property type="entry name" value="Bacterial exopeptidase dimerisation domain"/>
    <property type="match status" value="1"/>
</dbReference>
<feature type="coiled-coil region" evidence="12">
    <location>
        <begin position="218"/>
        <end position="245"/>
    </location>
</feature>
<name>A0ABT8NE43_9BACL</name>
<evidence type="ECO:0000256" key="3">
    <source>
        <dbReference type="ARBA" id="ARBA00005130"/>
    </source>
</evidence>
<dbReference type="Gene3D" id="1.10.150.900">
    <property type="match status" value="1"/>
</dbReference>
<dbReference type="InterPro" id="IPR002933">
    <property type="entry name" value="Peptidase_M20"/>
</dbReference>
<comment type="catalytic activity">
    <reaction evidence="11">
        <text>N-succinyl-(2S,6S)-2,6-diaminopimelate + H2O = (2S,6S)-2,6-diaminopimelate + succinate</text>
        <dbReference type="Rhea" id="RHEA:22608"/>
        <dbReference type="ChEBI" id="CHEBI:15377"/>
        <dbReference type="ChEBI" id="CHEBI:30031"/>
        <dbReference type="ChEBI" id="CHEBI:57609"/>
        <dbReference type="ChEBI" id="CHEBI:58087"/>
        <dbReference type="EC" id="3.5.1.18"/>
    </reaction>
</comment>
<evidence type="ECO:0000256" key="10">
    <source>
        <dbReference type="ARBA" id="ARBA00023285"/>
    </source>
</evidence>
<feature type="domain" description="Peptidase M20 dimerisation" evidence="13">
    <location>
        <begin position="197"/>
        <end position="304"/>
    </location>
</feature>
<dbReference type="EC" id="3.5.1.18" evidence="5"/>
<comment type="cofactor">
    <cofactor evidence="2">
        <name>Zn(2+)</name>
        <dbReference type="ChEBI" id="CHEBI:29105"/>
    </cofactor>
</comment>
<evidence type="ECO:0000256" key="11">
    <source>
        <dbReference type="ARBA" id="ARBA00051301"/>
    </source>
</evidence>
<keyword evidence="10" id="KW-0170">Cobalt</keyword>
<dbReference type="InterPro" id="IPR011650">
    <property type="entry name" value="Peptidase_M20_dimer"/>
</dbReference>
<dbReference type="InterPro" id="IPR001261">
    <property type="entry name" value="ArgE/DapE_CS"/>
</dbReference>
<comment type="pathway">
    <text evidence="3">Amino-acid biosynthesis; L-lysine biosynthesis via DAP pathway; LL-2,6-diaminopimelate from (S)-tetrahydrodipicolinate (succinylase route): step 3/3.</text>
</comment>
<dbReference type="Gene3D" id="3.40.630.10">
    <property type="entry name" value="Zn peptidases"/>
    <property type="match status" value="1"/>
</dbReference>
<dbReference type="EMBL" id="JAUJWU010000003">
    <property type="protein sequence ID" value="MDN7246161.1"/>
    <property type="molecule type" value="Genomic_DNA"/>
</dbReference>
<dbReference type="NCBIfam" id="TIGR01910">
    <property type="entry name" value="DapE-ArgE"/>
    <property type="match status" value="1"/>
</dbReference>
<keyword evidence="7" id="KW-0479">Metal-binding</keyword>
<keyword evidence="9" id="KW-0862">Zinc</keyword>
<evidence type="ECO:0000256" key="9">
    <source>
        <dbReference type="ARBA" id="ARBA00022833"/>
    </source>
</evidence>
<evidence type="ECO:0000256" key="12">
    <source>
        <dbReference type="SAM" id="Coils"/>
    </source>
</evidence>
<evidence type="ECO:0000256" key="2">
    <source>
        <dbReference type="ARBA" id="ARBA00001947"/>
    </source>
</evidence>
<keyword evidence="15" id="KW-1185">Reference proteome</keyword>
<dbReference type="PANTHER" id="PTHR43808:SF32">
    <property type="entry name" value="ARGE_DAPE-RELATED DEACYLASE"/>
    <property type="match status" value="1"/>
</dbReference>
<dbReference type="Pfam" id="PF07687">
    <property type="entry name" value="M20_dimer"/>
    <property type="match status" value="1"/>
</dbReference>
<dbReference type="PANTHER" id="PTHR43808">
    <property type="entry name" value="ACETYLORNITHINE DEACETYLASE"/>
    <property type="match status" value="1"/>
</dbReference>
<evidence type="ECO:0000259" key="13">
    <source>
        <dbReference type="Pfam" id="PF07687"/>
    </source>
</evidence>
<gene>
    <name evidence="14" type="ORF">QWY13_11760</name>
</gene>
<reference evidence="14 15" key="1">
    <citation type="submission" date="2023-07" db="EMBL/GenBank/DDBJ databases">
        <title>Novel species in genus Planococcus.</title>
        <authorList>
            <person name="Ning S."/>
        </authorList>
    </citation>
    <scope>NUCLEOTIDE SEQUENCE [LARGE SCALE GENOMIC DNA]</scope>
    <source>
        <strain evidence="14 15">N017</strain>
    </source>
</reference>
<dbReference type="Pfam" id="PF01546">
    <property type="entry name" value="Peptidase_M20"/>
    <property type="match status" value="1"/>
</dbReference>
<dbReference type="CDD" id="cd08659">
    <property type="entry name" value="M20_ArgE_DapE-like"/>
    <property type="match status" value="1"/>
</dbReference>
<proteinExistence type="inferred from homology"/>
<dbReference type="Proteomes" id="UP001172142">
    <property type="component" value="Unassembled WGS sequence"/>
</dbReference>
<keyword evidence="8" id="KW-0378">Hydrolase</keyword>
<dbReference type="SUPFAM" id="SSF53187">
    <property type="entry name" value="Zn-dependent exopeptidases"/>
    <property type="match status" value="1"/>
</dbReference>
<evidence type="ECO:0000256" key="5">
    <source>
        <dbReference type="ARBA" id="ARBA00011921"/>
    </source>
</evidence>
<dbReference type="PROSITE" id="PS00759">
    <property type="entry name" value="ARGE_DAPE_CPG2_2"/>
    <property type="match status" value="1"/>
</dbReference>
<dbReference type="Gene3D" id="3.30.70.360">
    <property type="match status" value="1"/>
</dbReference>
<organism evidence="14 15">
    <name type="scientific">Planococcus shenhongbingii</name>
    <dbReference type="NCBI Taxonomy" id="3058398"/>
    <lineage>
        <taxon>Bacteria</taxon>
        <taxon>Bacillati</taxon>
        <taxon>Bacillota</taxon>
        <taxon>Bacilli</taxon>
        <taxon>Bacillales</taxon>
        <taxon>Caryophanaceae</taxon>
        <taxon>Planococcus</taxon>
    </lineage>
</organism>
<comment type="cofactor">
    <cofactor evidence="1">
        <name>Co(2+)</name>
        <dbReference type="ChEBI" id="CHEBI:48828"/>
    </cofactor>
</comment>
<accession>A0ABT8NE43</accession>
<evidence type="ECO:0000313" key="15">
    <source>
        <dbReference type="Proteomes" id="UP001172142"/>
    </source>
</evidence>
<evidence type="ECO:0000313" key="14">
    <source>
        <dbReference type="EMBL" id="MDN7246161.1"/>
    </source>
</evidence>
<evidence type="ECO:0000256" key="4">
    <source>
        <dbReference type="ARBA" id="ARBA00006247"/>
    </source>
</evidence>
<sequence length="416" mass="45887">MENGVVQTVENLKSELVEFLQQMVQIPSENPAGNYVEISHFLKDRLTQWGFKVEVIEVPEEEVKNSGLQTPRKNIIATIEGKQEGPHILFNAHLDTVPAGDPSYWTYPPFSGEIVEGKLYGRGATDSKGRLAAYTMAALALKKSNIPFNGKISIVATCDEETGGALGAGYVTNNKLIEGDMVVVEGYSNQIVRAMAGVLQLKIETEGIPAHAAFKWKGKNAIEKMAKIILELEKLQQNLEKELSSITGMRHTTVNIGVIEGGTKINVVPGTCQIEVDFRVIPEHTLDEIYNRVLAIIEKLQNEDPELKAKVTRISSFETDPTVTSEDSPLINQIQEANKEVNGKSLPVVGMLGQSDSRWFIQNGIPAINFGPGTNDNNLHGYDEFMDIDDLVQTTKVLAVLIKNYVGRNSFAEKRH</sequence>
<dbReference type="RefSeq" id="WP_301856754.1">
    <property type="nucleotide sequence ID" value="NZ_JAUJWU010000003.1"/>
</dbReference>
<dbReference type="InterPro" id="IPR036264">
    <property type="entry name" value="Bact_exopeptidase_dim_dom"/>
</dbReference>
<keyword evidence="12" id="KW-0175">Coiled coil</keyword>
<evidence type="ECO:0000256" key="8">
    <source>
        <dbReference type="ARBA" id="ARBA00022801"/>
    </source>
</evidence>
<dbReference type="PROSITE" id="PS00758">
    <property type="entry name" value="ARGE_DAPE_CPG2_1"/>
    <property type="match status" value="1"/>
</dbReference>
<dbReference type="InterPro" id="IPR010182">
    <property type="entry name" value="ArgE/DapE"/>
</dbReference>
<protein>
    <recommendedName>
        <fullName evidence="6">Probable succinyl-diaminopimelate desuccinylase</fullName>
        <ecNumber evidence="5">3.5.1.18</ecNumber>
    </recommendedName>
</protein>
<comment type="similarity">
    <text evidence="4">Belongs to the peptidase M20A family.</text>
</comment>
<dbReference type="PIRSF" id="PIRSF036696">
    <property type="entry name" value="ACY-1"/>
    <property type="match status" value="1"/>
</dbReference>